<comment type="caution">
    <text evidence="2">The sequence shown here is derived from an EMBL/GenBank/DDBJ whole genome shotgun (WGS) entry which is preliminary data.</text>
</comment>
<evidence type="ECO:0000256" key="1">
    <source>
        <dbReference type="SAM" id="MobiDB-lite"/>
    </source>
</evidence>
<evidence type="ECO:0000313" key="2">
    <source>
        <dbReference type="EMBL" id="GEU62276.1"/>
    </source>
</evidence>
<organism evidence="2">
    <name type="scientific">Tanacetum cinerariifolium</name>
    <name type="common">Dalmatian daisy</name>
    <name type="synonym">Chrysanthemum cinerariifolium</name>
    <dbReference type="NCBI Taxonomy" id="118510"/>
    <lineage>
        <taxon>Eukaryota</taxon>
        <taxon>Viridiplantae</taxon>
        <taxon>Streptophyta</taxon>
        <taxon>Embryophyta</taxon>
        <taxon>Tracheophyta</taxon>
        <taxon>Spermatophyta</taxon>
        <taxon>Magnoliopsida</taxon>
        <taxon>eudicotyledons</taxon>
        <taxon>Gunneridae</taxon>
        <taxon>Pentapetalae</taxon>
        <taxon>asterids</taxon>
        <taxon>campanulids</taxon>
        <taxon>Asterales</taxon>
        <taxon>Asteraceae</taxon>
        <taxon>Asteroideae</taxon>
        <taxon>Anthemideae</taxon>
        <taxon>Anthemidinae</taxon>
        <taxon>Tanacetum</taxon>
    </lineage>
</organism>
<feature type="region of interest" description="Disordered" evidence="1">
    <location>
        <begin position="45"/>
        <end position="73"/>
    </location>
</feature>
<reference evidence="2" key="1">
    <citation type="journal article" date="2019" name="Sci. Rep.">
        <title>Draft genome of Tanacetum cinerariifolium, the natural source of mosquito coil.</title>
        <authorList>
            <person name="Yamashiro T."/>
            <person name="Shiraishi A."/>
            <person name="Satake H."/>
            <person name="Nakayama K."/>
        </authorList>
    </citation>
    <scope>NUCLEOTIDE SEQUENCE</scope>
</reference>
<gene>
    <name evidence="2" type="ORF">Tci_034254</name>
</gene>
<sequence>MGLGEDVRTLGDSFTRWSKLKIDEYVKNNEVLENDEVVEEVKRKDCEHADTKNGGNVDRSRKHSNECRFPGHGEAGIGTTLTRGAVVVVAAYGAQHIGHRLGSYKLAIMNTLGVTMVSHMLEEICMAAFHKAT</sequence>
<proteinExistence type="predicted"/>
<protein>
    <submittedName>
        <fullName evidence="2">Uncharacterized protein</fullName>
    </submittedName>
</protein>
<dbReference type="EMBL" id="BKCJ010004646">
    <property type="protein sequence ID" value="GEU62276.1"/>
    <property type="molecule type" value="Genomic_DNA"/>
</dbReference>
<accession>A0A6L2LKC6</accession>
<name>A0A6L2LKC6_TANCI</name>
<dbReference type="AlphaFoldDB" id="A0A6L2LKC6"/>